<feature type="compositionally biased region" description="Pro residues" evidence="1">
    <location>
        <begin position="63"/>
        <end position="78"/>
    </location>
</feature>
<protein>
    <submittedName>
        <fullName evidence="2">Uncharacterized protein</fullName>
    </submittedName>
</protein>
<accession>A0A164MGV5</accession>
<evidence type="ECO:0000256" key="1">
    <source>
        <dbReference type="SAM" id="MobiDB-lite"/>
    </source>
</evidence>
<keyword evidence="3" id="KW-1185">Reference proteome</keyword>
<gene>
    <name evidence="2" type="ORF">SISNIDRAFT_471578</name>
</gene>
<feature type="compositionally biased region" description="Pro residues" evidence="1">
    <location>
        <begin position="42"/>
        <end position="52"/>
    </location>
</feature>
<name>A0A164MGV5_9AGAM</name>
<organism evidence="2 3">
    <name type="scientific">Sistotremastrum niveocremeum HHB9708</name>
    <dbReference type="NCBI Taxonomy" id="1314777"/>
    <lineage>
        <taxon>Eukaryota</taxon>
        <taxon>Fungi</taxon>
        <taxon>Dikarya</taxon>
        <taxon>Basidiomycota</taxon>
        <taxon>Agaricomycotina</taxon>
        <taxon>Agaricomycetes</taxon>
        <taxon>Sistotremastrales</taxon>
        <taxon>Sistotremastraceae</taxon>
        <taxon>Sertulicium</taxon>
        <taxon>Sertulicium niveocremeum</taxon>
    </lineage>
</organism>
<evidence type="ECO:0000313" key="3">
    <source>
        <dbReference type="Proteomes" id="UP000076722"/>
    </source>
</evidence>
<sequence length="191" mass="20408">MDERQHGPKISKLREIFGHGKGWSTTSGSGVRMVPKMTLYAPPTPTTEPLPHTPEAGIKLGDAPPPPPAPLNPPHIPPPQHIRPLRLWGYINYIPDVPCIPLGPLTPTEVDDEDLAERLANMPLLDGVLQPEIDEDGGQAMRLMEAERNANALGAEPVATPPPPPPVPVAAAAAASSRINWGTDAPSRCQK</sequence>
<feature type="compositionally biased region" description="Basic and acidic residues" evidence="1">
    <location>
        <begin position="1"/>
        <end position="18"/>
    </location>
</feature>
<reference evidence="2 3" key="1">
    <citation type="journal article" date="2016" name="Mol. Biol. Evol.">
        <title>Comparative Genomics of Early-Diverging Mushroom-Forming Fungi Provides Insights into the Origins of Lignocellulose Decay Capabilities.</title>
        <authorList>
            <person name="Nagy L.G."/>
            <person name="Riley R."/>
            <person name="Tritt A."/>
            <person name="Adam C."/>
            <person name="Daum C."/>
            <person name="Floudas D."/>
            <person name="Sun H."/>
            <person name="Yadav J.S."/>
            <person name="Pangilinan J."/>
            <person name="Larsson K.H."/>
            <person name="Matsuura K."/>
            <person name="Barry K."/>
            <person name="Labutti K."/>
            <person name="Kuo R."/>
            <person name="Ohm R.A."/>
            <person name="Bhattacharya S.S."/>
            <person name="Shirouzu T."/>
            <person name="Yoshinaga Y."/>
            <person name="Martin F.M."/>
            <person name="Grigoriev I.V."/>
            <person name="Hibbett D.S."/>
        </authorList>
    </citation>
    <scope>NUCLEOTIDE SEQUENCE [LARGE SCALE GENOMIC DNA]</scope>
    <source>
        <strain evidence="2 3">HHB9708</strain>
    </source>
</reference>
<evidence type="ECO:0000313" key="2">
    <source>
        <dbReference type="EMBL" id="KZS86699.1"/>
    </source>
</evidence>
<dbReference type="EMBL" id="KV419473">
    <property type="protein sequence ID" value="KZS86699.1"/>
    <property type="molecule type" value="Genomic_DNA"/>
</dbReference>
<dbReference type="Proteomes" id="UP000076722">
    <property type="component" value="Unassembled WGS sequence"/>
</dbReference>
<proteinExistence type="predicted"/>
<feature type="region of interest" description="Disordered" evidence="1">
    <location>
        <begin position="1"/>
        <end position="30"/>
    </location>
</feature>
<dbReference type="AlphaFoldDB" id="A0A164MGV5"/>
<feature type="region of interest" description="Disordered" evidence="1">
    <location>
        <begin position="42"/>
        <end position="78"/>
    </location>
</feature>